<keyword evidence="2" id="KW-1185">Reference proteome</keyword>
<proteinExistence type="predicted"/>
<sequence>MPYMQNIAKPLTESGLIAPESIKGCTPQEVDSLMEAQHVSHIPESYREFLLFGGRDPYWLNRGGEWDYDWLLEGKEIAREIVEDDHHEDFTPFAESFVFQTHQGYMFNFFRHEDLQDPDPHFWIYTAGRPLRKSTVRFTSWIKVLAEELPQAIELRNRMHRGSDK</sequence>
<gene>
    <name evidence="1" type="ORF">ATK86_2235</name>
</gene>
<dbReference type="EMBL" id="PJMW01000002">
    <property type="protein sequence ID" value="PKV77882.1"/>
    <property type="molecule type" value="Genomic_DNA"/>
</dbReference>
<protein>
    <recommendedName>
        <fullName evidence="3">SMI1/KNR4 family protein SUKH-1</fullName>
    </recommendedName>
</protein>
<organism evidence="1 2">
    <name type="scientific">Nocardia fluminea</name>
    <dbReference type="NCBI Taxonomy" id="134984"/>
    <lineage>
        <taxon>Bacteria</taxon>
        <taxon>Bacillati</taxon>
        <taxon>Actinomycetota</taxon>
        <taxon>Actinomycetes</taxon>
        <taxon>Mycobacteriales</taxon>
        <taxon>Nocardiaceae</taxon>
        <taxon>Nocardia</taxon>
    </lineage>
</organism>
<dbReference type="OrthoDB" id="3399677at2"/>
<evidence type="ECO:0000313" key="1">
    <source>
        <dbReference type="EMBL" id="PKV77882.1"/>
    </source>
</evidence>
<comment type="caution">
    <text evidence="1">The sequence shown here is derived from an EMBL/GenBank/DDBJ whole genome shotgun (WGS) entry which is preliminary data.</text>
</comment>
<accession>A0A2N3V8E4</accession>
<reference evidence="1 2" key="1">
    <citation type="submission" date="2017-12" db="EMBL/GenBank/DDBJ databases">
        <title>Sequencing the genomes of 1000 Actinobacteria strains.</title>
        <authorList>
            <person name="Klenk H.-P."/>
        </authorList>
    </citation>
    <scope>NUCLEOTIDE SEQUENCE [LARGE SCALE GENOMIC DNA]</scope>
    <source>
        <strain evidence="1 2">DSM 44489</strain>
    </source>
</reference>
<dbReference type="RefSeq" id="WP_143875941.1">
    <property type="nucleotide sequence ID" value="NZ_PJMW01000002.1"/>
</dbReference>
<evidence type="ECO:0008006" key="3">
    <source>
        <dbReference type="Google" id="ProtNLM"/>
    </source>
</evidence>
<evidence type="ECO:0000313" key="2">
    <source>
        <dbReference type="Proteomes" id="UP000233766"/>
    </source>
</evidence>
<dbReference type="AlphaFoldDB" id="A0A2N3V8E4"/>
<name>A0A2N3V8E4_9NOCA</name>
<dbReference type="Proteomes" id="UP000233766">
    <property type="component" value="Unassembled WGS sequence"/>
</dbReference>